<name>A0A166TC10_9PEZI</name>
<feature type="region of interest" description="Disordered" evidence="2">
    <location>
        <begin position="1"/>
        <end position="39"/>
    </location>
</feature>
<dbReference type="STRING" id="708197.A0A166TC10"/>
<dbReference type="Gene3D" id="1.25.40.720">
    <property type="entry name" value="Telomere length regulation protein 2, C-terminal domain"/>
    <property type="match status" value="2"/>
</dbReference>
<gene>
    <name evidence="4" type="ORF">CT0861_10327</name>
</gene>
<dbReference type="InterPro" id="IPR038528">
    <property type="entry name" value="TEL2_C_sf"/>
</dbReference>
<dbReference type="GO" id="GO:0051879">
    <property type="term" value="F:Hsp90 protein binding"/>
    <property type="evidence" value="ECO:0007669"/>
    <property type="project" value="TreeGrafter"/>
</dbReference>
<evidence type="ECO:0000256" key="1">
    <source>
        <dbReference type="ARBA" id="ARBA00006133"/>
    </source>
</evidence>
<evidence type="ECO:0000256" key="2">
    <source>
        <dbReference type="SAM" id="MobiDB-lite"/>
    </source>
</evidence>
<dbReference type="PANTHER" id="PTHR15830:SF10">
    <property type="entry name" value="TELOMERE LENGTH REGULATION PROTEIN TEL2 HOMOLOG"/>
    <property type="match status" value="1"/>
</dbReference>
<reference evidence="4 5" key="1">
    <citation type="submission" date="2015-06" db="EMBL/GenBank/DDBJ databases">
        <title>Survival trade-offs in plant roots during colonization by closely related pathogenic and mutualistic fungi.</title>
        <authorList>
            <person name="Hacquard S."/>
            <person name="Kracher B."/>
            <person name="Hiruma K."/>
            <person name="Weinman A."/>
            <person name="Muench P."/>
            <person name="Garrido Oter R."/>
            <person name="Ver Loren van Themaat E."/>
            <person name="Dallerey J.-F."/>
            <person name="Damm U."/>
            <person name="Henrissat B."/>
            <person name="Lespinet O."/>
            <person name="Thon M."/>
            <person name="Kemen E."/>
            <person name="McHardy A.C."/>
            <person name="Schulze-Lefert P."/>
            <person name="O'Connell R.J."/>
        </authorList>
    </citation>
    <scope>NUCLEOTIDE SEQUENCE [LARGE SCALE GENOMIC DNA]</scope>
    <source>
        <strain evidence="4 5">0861</strain>
    </source>
</reference>
<dbReference type="Proteomes" id="UP000076552">
    <property type="component" value="Unassembled WGS sequence"/>
</dbReference>
<dbReference type="PANTHER" id="PTHR15830">
    <property type="entry name" value="TELOMERE LENGTH REGULATION PROTEIN TEL2 FAMILY MEMBER"/>
    <property type="match status" value="1"/>
</dbReference>
<dbReference type="InterPro" id="IPR051970">
    <property type="entry name" value="TEL2_Regulation"/>
</dbReference>
<keyword evidence="5" id="KW-1185">Reference proteome</keyword>
<dbReference type="GO" id="GO:0005829">
    <property type="term" value="C:cytosol"/>
    <property type="evidence" value="ECO:0007669"/>
    <property type="project" value="TreeGrafter"/>
</dbReference>
<dbReference type="Pfam" id="PF10193">
    <property type="entry name" value="Telomere_reg-2"/>
    <property type="match status" value="1"/>
</dbReference>
<dbReference type="AlphaFoldDB" id="A0A166TC10"/>
<dbReference type="GO" id="GO:0051083">
    <property type="term" value="P:'de novo' cotranslational protein folding"/>
    <property type="evidence" value="ECO:0007669"/>
    <property type="project" value="TreeGrafter"/>
</dbReference>
<protein>
    <submittedName>
        <fullName evidence="4">Telomere length regulation protein</fullName>
    </submittedName>
</protein>
<organism evidence="4 5">
    <name type="scientific">Colletotrichum tofieldiae</name>
    <dbReference type="NCBI Taxonomy" id="708197"/>
    <lineage>
        <taxon>Eukaryota</taxon>
        <taxon>Fungi</taxon>
        <taxon>Dikarya</taxon>
        <taxon>Ascomycota</taxon>
        <taxon>Pezizomycotina</taxon>
        <taxon>Sordariomycetes</taxon>
        <taxon>Hypocreomycetidae</taxon>
        <taxon>Glomerellales</taxon>
        <taxon>Glomerellaceae</taxon>
        <taxon>Colletotrichum</taxon>
        <taxon>Colletotrichum spaethianum species complex</taxon>
    </lineage>
</organism>
<sequence length="1010" mass="110259">MDDFFTPVSKTYLKARSEEPPLPESSPSKKPAEITQHSSDVTTVEAALESLKNQPDYDSLIAILNSLNHGAIAATGFKVARPSPEAAQIIQCLVVEIVPNYWPLLKEEASGNPDIQNADSPRDLEVLLRCLRNVTGLNAIITRMKALIQESKASAKDVKRPDLVLNLNVLLEVCSTVLGKDEHLVALWAASSSGLDSTARRRPMAHEFTSLIAGGRLVSVAAEADAIANSDGTARNNLWVGDGQQYSKWLGRSIAYWAKSDISSDDAKLCSDVFARSLRLGYSDGLMKQLIGDMLLGPEECRNAFFKIFGQFSQLEQKRVIFAVLKYLSESFLNKLDDVGVLKPNVTISAVAGVIEKIVSNDESRKTHLVSWLTSSTGAGLGDGVGIRRAVLAALAQDRECAALVFEKSLHQFGDQLYIKHSPIMQQQGTTAHSSLLTSEYMLTKDQAHAQVLLLSASYVNKLSPLKLKMLMRSSSYLNTVSNRIGASQEKARFLGMAVGEALSSLIDGSDKKLDFKMEEMATEDAKFYKNLVKTVDNTGPIDTLITMPKAEEKTRQLATKLSRPKGVPKPKQIVAPSKFIIQEVSDSESEDEGLVTYAKPIDDAEDSDEDATLVRRDKPKAPVYIRDLIAYLRDTDNYDKQKLALTTAPPLIRRKANFGTEVSSHIDELATLLVGLQDKFEIESFHELRLQGMIAAVVAQPQKMGQWFAKTFFDGDYSVSQRASILIVLGLSARELAGFDTSEHADTASFPSKRLPEKMEALYLDPSNASSQLPSSSNLKAIPANALDTIANSLTSSFLAPIAANAADATTGPDVLKLSTFTSRLSSKTSKKPRLRAIPNTTASMLATSYFFPLTARFQHALRSHSARSGIFIQPYLLSLYLKTLAVLIHAAGPATLALPQMTAELWDLLLGVRAHVNGDIPGTHALLVALAAMLEVNEASDMRRLCEVHPREVVETQEWVSGVFNGTRGEDGGEENDVKMLSAAVLIKLQEATEKYRALLLGDMIGFS</sequence>
<evidence type="ECO:0000313" key="5">
    <source>
        <dbReference type="Proteomes" id="UP000076552"/>
    </source>
</evidence>
<dbReference type="EMBL" id="LFIV01000066">
    <property type="protein sequence ID" value="KZL71862.1"/>
    <property type="molecule type" value="Genomic_DNA"/>
</dbReference>
<feature type="domain" description="Telomere length regulation protein conserved" evidence="3">
    <location>
        <begin position="623"/>
        <end position="734"/>
    </location>
</feature>
<dbReference type="GO" id="GO:0042162">
    <property type="term" value="F:telomeric DNA binding"/>
    <property type="evidence" value="ECO:0007669"/>
    <property type="project" value="TreeGrafter"/>
</dbReference>
<accession>A0A166TC10</accession>
<evidence type="ECO:0000313" key="4">
    <source>
        <dbReference type="EMBL" id="KZL71862.1"/>
    </source>
</evidence>
<proteinExistence type="inferred from homology"/>
<dbReference type="FunFam" id="1.25.40.720:FF:000004">
    <property type="entry name" value="WGS project CABT00000000 data, contig 2.6"/>
    <property type="match status" value="1"/>
</dbReference>
<dbReference type="InterPro" id="IPR019337">
    <property type="entry name" value="Telomere_length_regulation_dom"/>
</dbReference>
<evidence type="ECO:0000259" key="3">
    <source>
        <dbReference type="Pfam" id="PF10193"/>
    </source>
</evidence>
<comment type="caution">
    <text evidence="4">The sequence shown here is derived from an EMBL/GenBank/DDBJ whole genome shotgun (WGS) entry which is preliminary data.</text>
</comment>
<comment type="similarity">
    <text evidence="1">Belongs to the TEL2 family.</text>
</comment>